<gene>
    <name evidence="1" type="ORF">R28058_00301</name>
</gene>
<name>A0A0C7G9B3_PARSO</name>
<protein>
    <submittedName>
        <fullName evidence="1">Uncharacterized protein</fullName>
    </submittedName>
</protein>
<dbReference type="EMBL" id="CEKZ01000003">
    <property type="protein sequence ID" value="CEQ02208.1"/>
    <property type="molecule type" value="Genomic_DNA"/>
</dbReference>
<dbReference type="AlphaFoldDB" id="A0A0C7G9B3"/>
<organism evidence="1 2">
    <name type="scientific">Paraclostridium sordellii</name>
    <name type="common">Clostridium sordellii</name>
    <dbReference type="NCBI Taxonomy" id="1505"/>
    <lineage>
        <taxon>Bacteria</taxon>
        <taxon>Bacillati</taxon>
        <taxon>Bacillota</taxon>
        <taxon>Clostridia</taxon>
        <taxon>Peptostreptococcales</taxon>
        <taxon>Peptostreptococcaceae</taxon>
        <taxon>Paraclostridium</taxon>
    </lineage>
</organism>
<dbReference type="OrthoDB" id="2088297at2"/>
<reference evidence="2" key="1">
    <citation type="submission" date="2015-01" db="EMBL/GenBank/DDBJ databases">
        <authorList>
            <person name="Aslett M.A."/>
            <person name="De Silva N."/>
        </authorList>
    </citation>
    <scope>NUCLEOTIDE SEQUENCE [LARGE SCALE GENOMIC DNA]</scope>
    <source>
        <strain evidence="2">R28058</strain>
    </source>
</reference>
<dbReference type="Proteomes" id="UP000049127">
    <property type="component" value="Unassembled WGS sequence"/>
</dbReference>
<dbReference type="RefSeq" id="WP_055341110.1">
    <property type="nucleotide sequence ID" value="NZ_CDNI01000014.1"/>
</dbReference>
<proteinExistence type="predicted"/>
<sequence>MIDSNPNYTHSLNFFLKNKCFYVKDSFNNIRKLIEDIHAYDFYIDKYQISHICLVDLSGVLHYFIYKDNSLSSINKFKLNILSKKIKNFSLYTLDDSLNVFFHINLNNKSSNIYHINFNFYNDTVSHNIIKNVSRYSQYKIKSSNNHLLCCYNDNSISSNSLISIYFNDLNKSWEKLNKLDTIYLLFKFCSSLKYE</sequence>
<accession>A0A0C7G9B3</accession>
<evidence type="ECO:0000313" key="1">
    <source>
        <dbReference type="EMBL" id="CEQ02208.1"/>
    </source>
</evidence>
<evidence type="ECO:0000313" key="2">
    <source>
        <dbReference type="Proteomes" id="UP000049127"/>
    </source>
</evidence>